<comment type="caution">
    <text evidence="1">The sequence shown here is derived from an EMBL/GenBank/DDBJ whole genome shotgun (WGS) entry which is preliminary data.</text>
</comment>
<reference evidence="1 2" key="1">
    <citation type="submission" date="2020-06" db="EMBL/GenBank/DDBJ databases">
        <title>Actinomadura xiongansis sp. nov., isolated from soil of Baiyangdian.</title>
        <authorList>
            <person name="Zhang X."/>
        </authorList>
    </citation>
    <scope>NUCLEOTIDE SEQUENCE [LARGE SCALE GENOMIC DNA]</scope>
    <source>
        <strain evidence="1 2">HBUM206468</strain>
    </source>
</reference>
<evidence type="ECO:0000313" key="1">
    <source>
        <dbReference type="EMBL" id="MBC6471098.1"/>
    </source>
</evidence>
<dbReference type="Proteomes" id="UP000805614">
    <property type="component" value="Unassembled WGS sequence"/>
</dbReference>
<organism evidence="1 2">
    <name type="scientific">Actinomadura alba</name>
    <dbReference type="NCBI Taxonomy" id="406431"/>
    <lineage>
        <taxon>Bacteria</taxon>
        <taxon>Bacillati</taxon>
        <taxon>Actinomycetota</taxon>
        <taxon>Actinomycetes</taxon>
        <taxon>Streptosporangiales</taxon>
        <taxon>Thermomonosporaceae</taxon>
        <taxon>Actinomadura</taxon>
    </lineage>
</organism>
<sequence length="73" mass="8099">MWASASSARWPEPDSERTLGVAKPTNRYLVVDPAWAFANDRPVMLMYLSDEYGGAYLAADIKGKVLRRVPRGG</sequence>
<name>A0ABR7M1V0_9ACTN</name>
<evidence type="ECO:0000313" key="2">
    <source>
        <dbReference type="Proteomes" id="UP000805614"/>
    </source>
</evidence>
<dbReference type="EMBL" id="JABVEC010000057">
    <property type="protein sequence ID" value="MBC6471098.1"/>
    <property type="molecule type" value="Genomic_DNA"/>
</dbReference>
<proteinExistence type="predicted"/>
<protein>
    <submittedName>
        <fullName evidence="1">Uncharacterized protein</fullName>
    </submittedName>
</protein>
<gene>
    <name evidence="1" type="ORF">HKK74_37255</name>
</gene>
<dbReference type="RefSeq" id="WP_187248140.1">
    <property type="nucleotide sequence ID" value="NZ_BAAAOK010000007.1"/>
</dbReference>
<keyword evidence="2" id="KW-1185">Reference proteome</keyword>
<accession>A0ABR7M1V0</accession>